<sequence length="631" mass="70475">MNRWATLNRPPLPAEYCMTTLRFGEYELHENPHCLTRRGNQVYVQDLPLRLLVLLVSRPGELISREALFQQFWPDDRSGMLDDNLNTVVRKLRLALHDSARSPRFVETIPKKGYRFISPVVAATPLATENIKEAEHSSSPRIISAVRMVALVVLVLGCGAWIEYRFIDRSTGSQHQAIKTVAVMPFVNANQGRQRDYFTDGLADDLLNRLSEYAQLRVVSRTSSFSMEQSSMDARQIGAALNAEALVEGTVWKDGKQLRVNVRLVDTQNGYQLWSQSYQHELSDVVEVQGEIALQIASALAGELSAVPQKSSEIIVPEAYDSYLKGRFFWHQRTEASLTGAVSHFERAIELAPEYAPAWAGLADALAVMGFYDYLAPSVAFSRAKGAARRALQLDPKNASAEANLGYVALYYEWDFPEAEARFNRAIALKADSSKAHQWYANYLVAAGRFDEAEREMRRATELDPLSLIANAALGWVLYNGGQYVQALEQLALTEELNPGFELIYLWRGWSLEALGDLPSAAASLQECVRRSGGSAISQASLARVLALQGKLGQAQEILTALDSSSDYQPAYEIAKAYLALGQPHAAWRWFQKAVEQRSHSMVFLAVDPQLQDYRSTQAYQQLLAEVFPEP</sequence>
<dbReference type="PANTHER" id="PTHR44227:SF3">
    <property type="entry name" value="PROTEIN O-MANNOSYL-TRANSFERASE TMTC4"/>
    <property type="match status" value="1"/>
</dbReference>
<proteinExistence type="predicted"/>
<dbReference type="Gene3D" id="3.40.50.10070">
    <property type="entry name" value="TolB, N-terminal domain"/>
    <property type="match status" value="1"/>
</dbReference>
<dbReference type="GO" id="GO:0035269">
    <property type="term" value="P:protein O-linked glycosylation via mannose"/>
    <property type="evidence" value="ECO:0007669"/>
    <property type="project" value="TreeGrafter"/>
</dbReference>
<dbReference type="SUPFAM" id="SSF52964">
    <property type="entry name" value="TolB, N-terminal domain"/>
    <property type="match status" value="1"/>
</dbReference>
<evidence type="ECO:0000256" key="3">
    <source>
        <dbReference type="ARBA" id="ARBA00023125"/>
    </source>
</evidence>
<evidence type="ECO:0000256" key="2">
    <source>
        <dbReference type="ARBA" id="ARBA00022803"/>
    </source>
</evidence>
<dbReference type="GO" id="GO:0006355">
    <property type="term" value="P:regulation of DNA-templated transcription"/>
    <property type="evidence" value="ECO:0007669"/>
    <property type="project" value="InterPro"/>
</dbReference>
<dbReference type="InterPro" id="IPR001867">
    <property type="entry name" value="OmpR/PhoB-type_DNA-bd"/>
</dbReference>
<dbReference type="GO" id="GO:0000030">
    <property type="term" value="F:mannosyltransferase activity"/>
    <property type="evidence" value="ECO:0007669"/>
    <property type="project" value="TreeGrafter"/>
</dbReference>
<dbReference type="EMBL" id="QRHA01000010">
    <property type="protein sequence ID" value="RDV24439.1"/>
    <property type="molecule type" value="Genomic_DNA"/>
</dbReference>
<keyword evidence="1" id="KW-0677">Repeat</keyword>
<evidence type="ECO:0000313" key="7">
    <source>
        <dbReference type="Proteomes" id="UP000256561"/>
    </source>
</evidence>
<dbReference type="Pfam" id="PF13432">
    <property type="entry name" value="TPR_16"/>
    <property type="match status" value="2"/>
</dbReference>
<dbReference type="InterPro" id="IPR016032">
    <property type="entry name" value="Sig_transdc_resp-reg_C-effctor"/>
</dbReference>
<accession>A0A3D8M427</accession>
<protein>
    <recommendedName>
        <fullName evidence="5">OmpR/PhoB-type domain-containing protein</fullName>
    </recommendedName>
</protein>
<dbReference type="InterPro" id="IPR052346">
    <property type="entry name" value="O-mannosyl-transferase_TMTC"/>
</dbReference>
<dbReference type="Pfam" id="PF17680">
    <property type="entry name" value="FlgO"/>
    <property type="match status" value="1"/>
</dbReference>
<gene>
    <name evidence="6" type="ORF">DXV75_13510</name>
</gene>
<comment type="caution">
    <text evidence="6">The sequence shown here is derived from an EMBL/GenBank/DDBJ whole genome shotgun (WGS) entry which is preliminary data.</text>
</comment>
<dbReference type="PANTHER" id="PTHR44227">
    <property type="match status" value="1"/>
</dbReference>
<dbReference type="AlphaFoldDB" id="A0A3D8M427"/>
<dbReference type="InterPro" id="IPR011990">
    <property type="entry name" value="TPR-like_helical_dom_sf"/>
</dbReference>
<dbReference type="SUPFAM" id="SSF48452">
    <property type="entry name" value="TPR-like"/>
    <property type="match status" value="1"/>
</dbReference>
<feature type="domain" description="OmpR/PhoB-type" evidence="5">
    <location>
        <begin position="18"/>
        <end position="118"/>
    </location>
</feature>
<feature type="DNA-binding region" description="OmpR/PhoB-type" evidence="4">
    <location>
        <begin position="18"/>
        <end position="118"/>
    </location>
</feature>
<evidence type="ECO:0000256" key="1">
    <source>
        <dbReference type="ARBA" id="ARBA00022737"/>
    </source>
</evidence>
<dbReference type="InterPro" id="IPR036388">
    <property type="entry name" value="WH-like_DNA-bd_sf"/>
</dbReference>
<dbReference type="Gene3D" id="1.25.40.10">
    <property type="entry name" value="Tetratricopeptide repeat domain"/>
    <property type="match status" value="3"/>
</dbReference>
<dbReference type="SMART" id="SM00862">
    <property type="entry name" value="Trans_reg_C"/>
    <property type="match status" value="1"/>
</dbReference>
<evidence type="ECO:0000259" key="5">
    <source>
        <dbReference type="PROSITE" id="PS51755"/>
    </source>
</evidence>
<keyword evidence="7" id="KW-1185">Reference proteome</keyword>
<reference evidence="7" key="1">
    <citation type="submission" date="2018-08" db="EMBL/GenBank/DDBJ databases">
        <authorList>
            <person name="Zhang J."/>
            <person name="Du Z.-J."/>
        </authorList>
    </citation>
    <scope>NUCLEOTIDE SEQUENCE [LARGE SCALE GENOMIC DNA]</scope>
    <source>
        <strain evidence="7">KCTC 52655</strain>
    </source>
</reference>
<dbReference type="SUPFAM" id="SSF46894">
    <property type="entry name" value="C-terminal effector domain of the bipartite response regulators"/>
    <property type="match status" value="1"/>
</dbReference>
<dbReference type="Gene3D" id="1.10.10.10">
    <property type="entry name" value="Winged helix-like DNA-binding domain superfamily/Winged helix DNA-binding domain"/>
    <property type="match status" value="1"/>
</dbReference>
<keyword evidence="2" id="KW-0802">TPR repeat</keyword>
<dbReference type="InterPro" id="IPR041215">
    <property type="entry name" value="FlgO_dom"/>
</dbReference>
<dbReference type="OrthoDB" id="8430416at2"/>
<name>A0A3D8M427_9ALTE</name>
<evidence type="ECO:0000313" key="6">
    <source>
        <dbReference type="EMBL" id="RDV24439.1"/>
    </source>
</evidence>
<dbReference type="GO" id="GO:0000160">
    <property type="term" value="P:phosphorelay signal transduction system"/>
    <property type="evidence" value="ECO:0007669"/>
    <property type="project" value="InterPro"/>
</dbReference>
<keyword evidence="3 4" id="KW-0238">DNA-binding</keyword>
<dbReference type="GO" id="GO:0030968">
    <property type="term" value="P:endoplasmic reticulum unfolded protein response"/>
    <property type="evidence" value="ECO:0007669"/>
    <property type="project" value="TreeGrafter"/>
</dbReference>
<dbReference type="Proteomes" id="UP000256561">
    <property type="component" value="Unassembled WGS sequence"/>
</dbReference>
<dbReference type="Pfam" id="PF00486">
    <property type="entry name" value="Trans_reg_C"/>
    <property type="match status" value="1"/>
</dbReference>
<dbReference type="PROSITE" id="PS51755">
    <property type="entry name" value="OMPR_PHOB"/>
    <property type="match status" value="1"/>
</dbReference>
<evidence type="ECO:0000256" key="4">
    <source>
        <dbReference type="PROSITE-ProRule" id="PRU01091"/>
    </source>
</evidence>
<dbReference type="GO" id="GO:0003677">
    <property type="term" value="F:DNA binding"/>
    <property type="evidence" value="ECO:0007669"/>
    <property type="project" value="UniProtKB-UniRule"/>
</dbReference>
<organism evidence="6 7">
    <name type="scientific">Alteromonas aestuariivivens</name>
    <dbReference type="NCBI Taxonomy" id="1938339"/>
    <lineage>
        <taxon>Bacteria</taxon>
        <taxon>Pseudomonadati</taxon>
        <taxon>Pseudomonadota</taxon>
        <taxon>Gammaproteobacteria</taxon>
        <taxon>Alteromonadales</taxon>
        <taxon>Alteromonadaceae</taxon>
        <taxon>Alteromonas/Salinimonas group</taxon>
        <taxon>Alteromonas</taxon>
    </lineage>
</organism>